<feature type="transmembrane region" description="Helical" evidence="4">
    <location>
        <begin position="284"/>
        <end position="305"/>
    </location>
</feature>
<dbReference type="Pfam" id="PF07690">
    <property type="entry name" value="MFS_1"/>
    <property type="match status" value="2"/>
</dbReference>
<dbReference type="Proteomes" id="UP000231658">
    <property type="component" value="Unassembled WGS sequence"/>
</dbReference>
<keyword evidence="2 4" id="KW-1133">Transmembrane helix</keyword>
<protein>
    <recommendedName>
        <fullName evidence="5">Major facilitator superfamily (MFS) profile domain-containing protein</fullName>
    </recommendedName>
</protein>
<dbReference type="InterPro" id="IPR036259">
    <property type="entry name" value="MFS_trans_sf"/>
</dbReference>
<feature type="transmembrane region" description="Helical" evidence="4">
    <location>
        <begin position="28"/>
        <end position="47"/>
    </location>
</feature>
<proteinExistence type="predicted"/>
<evidence type="ECO:0000259" key="5">
    <source>
        <dbReference type="PROSITE" id="PS50850"/>
    </source>
</evidence>
<dbReference type="InterPro" id="IPR020846">
    <property type="entry name" value="MFS_dom"/>
</dbReference>
<dbReference type="Gene3D" id="1.20.1250.20">
    <property type="entry name" value="MFS general substrate transporter like domains"/>
    <property type="match status" value="1"/>
</dbReference>
<dbReference type="AlphaFoldDB" id="A0A1C3REJ0"/>
<evidence type="ECO:0000313" key="7">
    <source>
        <dbReference type="Proteomes" id="UP000231658"/>
    </source>
</evidence>
<dbReference type="PANTHER" id="PTHR23534">
    <property type="entry name" value="MFS PERMEASE"/>
    <property type="match status" value="1"/>
</dbReference>
<feature type="transmembrane region" description="Helical" evidence="4">
    <location>
        <begin position="54"/>
        <end position="75"/>
    </location>
</feature>
<dbReference type="PROSITE" id="PS50850">
    <property type="entry name" value="MFS"/>
    <property type="match status" value="1"/>
</dbReference>
<dbReference type="SUPFAM" id="SSF103473">
    <property type="entry name" value="MFS general substrate transporter"/>
    <property type="match status" value="1"/>
</dbReference>
<dbReference type="EMBL" id="FLYE01000003">
    <property type="protein sequence ID" value="SCA55675.1"/>
    <property type="molecule type" value="Genomic_DNA"/>
</dbReference>
<organism evidence="6 7">
    <name type="scientific">Candidatus Terasakiella magnetica</name>
    <dbReference type="NCBI Taxonomy" id="1867952"/>
    <lineage>
        <taxon>Bacteria</taxon>
        <taxon>Pseudomonadati</taxon>
        <taxon>Pseudomonadota</taxon>
        <taxon>Alphaproteobacteria</taxon>
        <taxon>Rhodospirillales</taxon>
        <taxon>Terasakiellaceae</taxon>
        <taxon>Terasakiella</taxon>
    </lineage>
</organism>
<keyword evidence="7" id="KW-1185">Reference proteome</keyword>
<feature type="transmembrane region" description="Helical" evidence="4">
    <location>
        <begin position="115"/>
        <end position="134"/>
    </location>
</feature>
<feature type="domain" description="Major facilitator superfamily (MFS) profile" evidence="5">
    <location>
        <begin position="193"/>
        <end position="379"/>
    </location>
</feature>
<feature type="transmembrane region" description="Helical" evidence="4">
    <location>
        <begin position="317"/>
        <end position="335"/>
    </location>
</feature>
<feature type="transmembrane region" description="Helical" evidence="4">
    <location>
        <begin position="347"/>
        <end position="368"/>
    </location>
</feature>
<gene>
    <name evidence="6" type="ORF">MTBPR1_110114</name>
</gene>
<evidence type="ECO:0000313" key="6">
    <source>
        <dbReference type="EMBL" id="SCA55675.1"/>
    </source>
</evidence>
<evidence type="ECO:0000256" key="3">
    <source>
        <dbReference type="ARBA" id="ARBA00023136"/>
    </source>
</evidence>
<dbReference type="InterPro" id="IPR011701">
    <property type="entry name" value="MFS"/>
</dbReference>
<keyword evidence="3 4" id="KW-0472">Membrane</keyword>
<sequence length="379" mass="40817">MSAGSLIMTMTALTGTYLADDPSMSTLPLAIQFVGMMCAAVPASLFMGKVGRKIGFSVGFFIGFLSAGLATWGIFEGSFWLFSAGSFGLGITNSFGQYLRFAATEVVEAQHRPQAISYVMAGGIIAAFLGPWLATQTKDYFEPVLFAGGFASLTLVYIAAIFVVCLVRFRNDVPHEDHHGPARPLSEIAKQPAFITAVLAAAMGYGVMSFVMTATPLAMVGCGLEFKDAAFVIQWHVVGMFLPSFFTGKLIKKYGVLRIIFIGTLLNVACMAFALSGLDLMNFWFALVALGVGWNFMFIGGSSLLTQCYRETERSKVQAVNDLIVFSVVAIGSFSSGAIQNAMGWDWVNMVIGLPLLLALLSVIWLGIQQKNMKMMTGS</sequence>
<evidence type="ECO:0000256" key="2">
    <source>
        <dbReference type="ARBA" id="ARBA00022989"/>
    </source>
</evidence>
<name>A0A1C3REJ0_9PROT</name>
<feature type="transmembrane region" description="Helical" evidence="4">
    <location>
        <begin position="81"/>
        <end position="103"/>
    </location>
</feature>
<accession>A0A1C3REJ0</accession>
<dbReference type="PANTHER" id="PTHR23534:SF1">
    <property type="entry name" value="MAJOR FACILITATOR SUPERFAMILY PROTEIN"/>
    <property type="match status" value="1"/>
</dbReference>
<keyword evidence="1 4" id="KW-0812">Transmembrane</keyword>
<dbReference type="STRING" id="1867952.MTBPR1_110114"/>
<feature type="transmembrane region" description="Helical" evidence="4">
    <location>
        <begin position="259"/>
        <end position="278"/>
    </location>
</feature>
<evidence type="ECO:0000256" key="1">
    <source>
        <dbReference type="ARBA" id="ARBA00022692"/>
    </source>
</evidence>
<feature type="transmembrane region" description="Helical" evidence="4">
    <location>
        <begin position="193"/>
        <end position="217"/>
    </location>
</feature>
<dbReference type="GO" id="GO:0022857">
    <property type="term" value="F:transmembrane transporter activity"/>
    <property type="evidence" value="ECO:0007669"/>
    <property type="project" value="InterPro"/>
</dbReference>
<reference evidence="6 7" key="1">
    <citation type="submission" date="2016-07" db="EMBL/GenBank/DDBJ databases">
        <authorList>
            <person name="Lefevre C.T."/>
        </authorList>
    </citation>
    <scope>NUCLEOTIDE SEQUENCE [LARGE SCALE GENOMIC DNA]</scope>
    <source>
        <strain evidence="6">PR1</strain>
    </source>
</reference>
<feature type="transmembrane region" description="Helical" evidence="4">
    <location>
        <begin position="229"/>
        <end position="247"/>
    </location>
</feature>
<feature type="transmembrane region" description="Helical" evidence="4">
    <location>
        <begin position="146"/>
        <end position="167"/>
    </location>
</feature>
<evidence type="ECO:0000256" key="4">
    <source>
        <dbReference type="SAM" id="Phobius"/>
    </source>
</evidence>